<proteinExistence type="predicted"/>
<feature type="domain" description="ParB/Spo0J HTH" evidence="1">
    <location>
        <begin position="121"/>
        <end position="202"/>
    </location>
</feature>
<dbReference type="PANTHER" id="PTHR33375:SF1">
    <property type="entry name" value="CHROMOSOME-PARTITIONING PROTEIN PARB-RELATED"/>
    <property type="match status" value="1"/>
</dbReference>
<evidence type="ECO:0000313" key="3">
    <source>
        <dbReference type="Proteomes" id="UP000072520"/>
    </source>
</evidence>
<protein>
    <submittedName>
        <fullName evidence="2">Chromosome partitioning protein ParB</fullName>
    </submittedName>
</protein>
<dbReference type="GO" id="GO:0005694">
    <property type="term" value="C:chromosome"/>
    <property type="evidence" value="ECO:0007669"/>
    <property type="project" value="TreeGrafter"/>
</dbReference>
<dbReference type="Pfam" id="PF17762">
    <property type="entry name" value="HTH_ParB"/>
    <property type="match status" value="1"/>
</dbReference>
<dbReference type="InterPro" id="IPR036086">
    <property type="entry name" value="ParB/Sulfiredoxin_sf"/>
</dbReference>
<dbReference type="AlphaFoldDB" id="A0AB34VHS9"/>
<gene>
    <name evidence="2" type="ORF">RSA13_06215</name>
</gene>
<dbReference type="InterPro" id="IPR050336">
    <property type="entry name" value="Chromosome_partition/occlusion"/>
</dbReference>
<dbReference type="Gene3D" id="1.10.10.2830">
    <property type="match status" value="1"/>
</dbReference>
<accession>A0AB34VHS9</accession>
<dbReference type="SUPFAM" id="SSF109709">
    <property type="entry name" value="KorB DNA-binding domain-like"/>
    <property type="match status" value="1"/>
</dbReference>
<dbReference type="GO" id="GO:0007059">
    <property type="term" value="P:chromosome segregation"/>
    <property type="evidence" value="ECO:0007669"/>
    <property type="project" value="TreeGrafter"/>
</dbReference>
<dbReference type="Proteomes" id="UP000072520">
    <property type="component" value="Unassembled WGS sequence"/>
</dbReference>
<comment type="caution">
    <text evidence="2">The sequence shown here is derived from an EMBL/GenBank/DDBJ whole genome shotgun (WGS) entry which is preliminary data.</text>
</comment>
<evidence type="ECO:0000313" key="2">
    <source>
        <dbReference type="EMBL" id="KTS99196.1"/>
    </source>
</evidence>
<dbReference type="PANTHER" id="PTHR33375">
    <property type="entry name" value="CHROMOSOME-PARTITIONING PROTEIN PARB-RELATED"/>
    <property type="match status" value="1"/>
</dbReference>
<dbReference type="EMBL" id="LDSI01000008">
    <property type="protein sequence ID" value="KTS99196.1"/>
    <property type="molecule type" value="Genomic_DNA"/>
</dbReference>
<reference evidence="2 3" key="1">
    <citation type="journal article" date="2016" name="Front. Microbiol.">
        <title>Genomic Resource of Rice Seed Associated Bacteria.</title>
        <authorList>
            <person name="Midha S."/>
            <person name="Bansal K."/>
            <person name="Sharma S."/>
            <person name="Kumar N."/>
            <person name="Patil P.P."/>
            <person name="Chaudhry V."/>
            <person name="Patil P.B."/>
        </authorList>
    </citation>
    <scope>NUCLEOTIDE SEQUENCE [LARGE SCALE GENOMIC DNA]</scope>
    <source>
        <strain evidence="2 3">RSA13</strain>
    </source>
</reference>
<dbReference type="SUPFAM" id="SSF110849">
    <property type="entry name" value="ParB/Sulfiredoxin"/>
    <property type="match status" value="1"/>
</dbReference>
<dbReference type="InterPro" id="IPR041468">
    <property type="entry name" value="HTH_ParB/Spo0J"/>
</dbReference>
<dbReference type="RefSeq" id="WP_058707573.1">
    <property type="nucleotide sequence ID" value="NZ_LDSI01000008.1"/>
</dbReference>
<organism evidence="2 3">
    <name type="scientific">Pantoea stewartii</name>
    <dbReference type="NCBI Taxonomy" id="66269"/>
    <lineage>
        <taxon>Bacteria</taxon>
        <taxon>Pseudomonadati</taxon>
        <taxon>Pseudomonadota</taxon>
        <taxon>Gammaproteobacteria</taxon>
        <taxon>Enterobacterales</taxon>
        <taxon>Erwiniaceae</taxon>
        <taxon>Pantoea</taxon>
    </lineage>
</organism>
<sequence length="435" mass="48484">MTNLSQVYKGKDEKGTNITTRKTYLLSVDELYVEPGYNVREIDQTHVEEFRDAFIAGEHVPPLAVQVTEQGIKVIDGHHRYFGAKLAQEAGHKLRLECKDFVGSEADRIAFMVTSSQGRALLPLERAAAYQRLVNQGWEPAEIAKKVKRSVTDVEQHLQLLTVGDGLIDMVKSGEVAATTAIALQREHGAKASSVAQQQMEKAKAAGKKKLTKAAAIPQFSAAKARRLVELLCDAHIGDEDDGMTPLYHNSSYTDEIMSILAEYREGIPGAEKAPEPELVQEQQGGEELPLKRVDILEQSGVETMACVVAAFGMKHEYTFSESKYAHVWASDSVESPEMLVVPPETIQKAKRLIQEHRDDLELKLWVAEKFEGPDEDSFRFRRFHSVLVETRLVKPCTVGEFIELVEQTDPNCWDNVRLLGGAVKELLGEEDNAE</sequence>
<name>A0AB34VHS9_9GAMM</name>
<evidence type="ECO:0000259" key="1">
    <source>
        <dbReference type="Pfam" id="PF17762"/>
    </source>
</evidence>